<comment type="caution">
    <text evidence="9">The sequence shown here is derived from an EMBL/GenBank/DDBJ whole genome shotgun (WGS) entry which is preliminary data.</text>
</comment>
<sequence>MIDRYRWWEVVGLYAGIALFLIFVLSPFIEGFLVSLKPLSQLFSSPYSFWPKNGSFQAYFDMWRSVPALGIHIFNSLFISSVVTLIVIAIVVPAAYAFARFEFSGSGLLLGAFLAVNMFSGAVLLIPLFRLMRSLGFLNTYWAMIVPGAAFLIPSSIWLLRTYLMRIPRELDEAAWADGASRLYTLRRVILPLAAPGIVVVAIMTFIGAYAQQFIFALTFNSKTEFMPLPIGLFGFFGRQEVLWNELMAASFVGILPVMIVIVFLQRYLVAGLTAGAVKQ</sequence>
<dbReference type="PROSITE" id="PS50928">
    <property type="entry name" value="ABC_TM1"/>
    <property type="match status" value="1"/>
</dbReference>
<dbReference type="EMBL" id="JZEX01000045">
    <property type="protein sequence ID" value="KKB13223.1"/>
    <property type="molecule type" value="Genomic_DNA"/>
</dbReference>
<accession>A0A0F5FWM1</accession>
<reference evidence="9 10" key="1">
    <citation type="submission" date="2015-03" db="EMBL/GenBank/DDBJ databases">
        <authorList>
            <person name="Hassan Y.I."/>
            <person name="Lepp D."/>
            <person name="Li X.-Z."/>
            <person name="Zhou T."/>
        </authorList>
    </citation>
    <scope>NUCLEOTIDE SEQUENCE [LARGE SCALE GENOMIC DNA]</scope>
    <source>
        <strain evidence="9 10">BD-c194</strain>
    </source>
</reference>
<gene>
    <name evidence="9" type="ORF">VE25_03120</name>
</gene>
<feature type="transmembrane region" description="Helical" evidence="7">
    <location>
        <begin position="7"/>
        <end position="29"/>
    </location>
</feature>
<evidence type="ECO:0000256" key="4">
    <source>
        <dbReference type="ARBA" id="ARBA00022692"/>
    </source>
</evidence>
<keyword evidence="10" id="KW-1185">Reference proteome</keyword>
<dbReference type="Gene3D" id="1.10.3720.10">
    <property type="entry name" value="MetI-like"/>
    <property type="match status" value="1"/>
</dbReference>
<evidence type="ECO:0000256" key="5">
    <source>
        <dbReference type="ARBA" id="ARBA00022989"/>
    </source>
</evidence>
<dbReference type="PANTHER" id="PTHR32243:SF18">
    <property type="entry name" value="INNER MEMBRANE ABC TRANSPORTER PERMEASE PROTEIN YCJP"/>
    <property type="match status" value="1"/>
</dbReference>
<proteinExistence type="inferred from homology"/>
<dbReference type="SUPFAM" id="SSF161098">
    <property type="entry name" value="MetI-like"/>
    <property type="match status" value="1"/>
</dbReference>
<dbReference type="Proteomes" id="UP000033632">
    <property type="component" value="Unassembled WGS sequence"/>
</dbReference>
<evidence type="ECO:0000256" key="3">
    <source>
        <dbReference type="ARBA" id="ARBA00022475"/>
    </source>
</evidence>
<feature type="transmembrane region" description="Helical" evidence="7">
    <location>
        <begin position="189"/>
        <end position="211"/>
    </location>
</feature>
<protein>
    <submittedName>
        <fullName evidence="9">ABC transporter permease</fullName>
    </submittedName>
</protein>
<dbReference type="GO" id="GO:0055085">
    <property type="term" value="P:transmembrane transport"/>
    <property type="evidence" value="ECO:0007669"/>
    <property type="project" value="InterPro"/>
</dbReference>
<evidence type="ECO:0000256" key="7">
    <source>
        <dbReference type="RuleBase" id="RU363032"/>
    </source>
</evidence>
<feature type="transmembrane region" description="Helical" evidence="7">
    <location>
        <begin position="141"/>
        <end position="160"/>
    </location>
</feature>
<evidence type="ECO:0000256" key="1">
    <source>
        <dbReference type="ARBA" id="ARBA00004651"/>
    </source>
</evidence>
<evidence type="ECO:0000313" key="10">
    <source>
        <dbReference type="Proteomes" id="UP000033632"/>
    </source>
</evidence>
<dbReference type="PANTHER" id="PTHR32243">
    <property type="entry name" value="MALTOSE TRANSPORT SYSTEM PERMEASE-RELATED"/>
    <property type="match status" value="1"/>
</dbReference>
<feature type="transmembrane region" description="Helical" evidence="7">
    <location>
        <begin position="108"/>
        <end position="129"/>
    </location>
</feature>
<keyword evidence="5 7" id="KW-1133">Transmembrane helix</keyword>
<dbReference type="AlphaFoldDB" id="A0A0F5FWM1"/>
<evidence type="ECO:0000259" key="8">
    <source>
        <dbReference type="PROSITE" id="PS50928"/>
    </source>
</evidence>
<evidence type="ECO:0000256" key="2">
    <source>
        <dbReference type="ARBA" id="ARBA00022448"/>
    </source>
</evidence>
<keyword evidence="2 7" id="KW-0813">Transport</keyword>
<dbReference type="STRING" id="443610.VE25_03120"/>
<comment type="subcellular location">
    <subcellularLocation>
        <location evidence="1 7">Cell membrane</location>
        <topology evidence="1 7">Multi-pass membrane protein</topology>
    </subcellularLocation>
</comment>
<dbReference type="GO" id="GO:0005886">
    <property type="term" value="C:plasma membrane"/>
    <property type="evidence" value="ECO:0007669"/>
    <property type="project" value="UniProtKB-SubCell"/>
</dbReference>
<dbReference type="RefSeq" id="WP_046107142.1">
    <property type="nucleotide sequence ID" value="NZ_JZEX01000045.1"/>
</dbReference>
<dbReference type="CDD" id="cd06261">
    <property type="entry name" value="TM_PBP2"/>
    <property type="match status" value="1"/>
</dbReference>
<dbReference type="InterPro" id="IPR035906">
    <property type="entry name" value="MetI-like_sf"/>
</dbReference>
<keyword evidence="4 7" id="KW-0812">Transmembrane</keyword>
<dbReference type="PATRIC" id="fig|443610.3.peg.3103"/>
<dbReference type="InterPro" id="IPR050901">
    <property type="entry name" value="BP-dep_ABC_trans_perm"/>
</dbReference>
<feature type="domain" description="ABC transmembrane type-1" evidence="8">
    <location>
        <begin position="73"/>
        <end position="265"/>
    </location>
</feature>
<evidence type="ECO:0000256" key="6">
    <source>
        <dbReference type="ARBA" id="ARBA00023136"/>
    </source>
</evidence>
<comment type="similarity">
    <text evidence="7">Belongs to the binding-protein-dependent transport system permease family.</text>
</comment>
<name>A0A0F5FWM1_9HYPH</name>
<dbReference type="Pfam" id="PF00528">
    <property type="entry name" value="BPD_transp_1"/>
    <property type="match status" value="1"/>
</dbReference>
<feature type="transmembrane region" description="Helical" evidence="7">
    <location>
        <begin position="69"/>
        <end position="96"/>
    </location>
</feature>
<keyword evidence="6 7" id="KW-0472">Membrane</keyword>
<dbReference type="OrthoDB" id="9815445at2"/>
<keyword evidence="3" id="KW-1003">Cell membrane</keyword>
<dbReference type="InterPro" id="IPR000515">
    <property type="entry name" value="MetI-like"/>
</dbReference>
<organism evidence="9 10">
    <name type="scientific">Devosia geojensis</name>
    <dbReference type="NCBI Taxonomy" id="443610"/>
    <lineage>
        <taxon>Bacteria</taxon>
        <taxon>Pseudomonadati</taxon>
        <taxon>Pseudomonadota</taxon>
        <taxon>Alphaproteobacteria</taxon>
        <taxon>Hyphomicrobiales</taxon>
        <taxon>Devosiaceae</taxon>
        <taxon>Devosia</taxon>
    </lineage>
</organism>
<evidence type="ECO:0000313" key="9">
    <source>
        <dbReference type="EMBL" id="KKB13223.1"/>
    </source>
</evidence>
<feature type="transmembrane region" description="Helical" evidence="7">
    <location>
        <begin position="247"/>
        <end position="265"/>
    </location>
</feature>